<dbReference type="AlphaFoldDB" id="A0A1X2HAL1"/>
<accession>A0A1X2HAL1</accession>
<reference evidence="1 2" key="1">
    <citation type="submission" date="2016-07" db="EMBL/GenBank/DDBJ databases">
        <title>Pervasive Adenine N6-methylation of Active Genes in Fungi.</title>
        <authorList>
            <consortium name="DOE Joint Genome Institute"/>
            <person name="Mondo S.J."/>
            <person name="Dannebaum R.O."/>
            <person name="Kuo R.C."/>
            <person name="Labutti K."/>
            <person name="Haridas S."/>
            <person name="Kuo A."/>
            <person name="Salamov A."/>
            <person name="Ahrendt S.R."/>
            <person name="Lipzen A."/>
            <person name="Sullivan W."/>
            <person name="Andreopoulos W.B."/>
            <person name="Clum A."/>
            <person name="Lindquist E."/>
            <person name="Daum C."/>
            <person name="Ramamoorthy G.K."/>
            <person name="Gryganskyi A."/>
            <person name="Culley D."/>
            <person name="Magnuson J.K."/>
            <person name="James T.Y."/>
            <person name="O'Malley M.A."/>
            <person name="Stajich J.E."/>
            <person name="Spatafora J.W."/>
            <person name="Visel A."/>
            <person name="Grigoriev I.V."/>
        </authorList>
    </citation>
    <scope>NUCLEOTIDE SEQUENCE [LARGE SCALE GENOMIC DNA]</scope>
    <source>
        <strain evidence="1 2">NRRL 2496</strain>
    </source>
</reference>
<dbReference type="InParanoid" id="A0A1X2HAL1"/>
<dbReference type="OrthoDB" id="2360307at2759"/>
<evidence type="ECO:0000313" key="2">
    <source>
        <dbReference type="Proteomes" id="UP000242180"/>
    </source>
</evidence>
<gene>
    <name evidence="1" type="ORF">BCR43DRAFT_441469</name>
</gene>
<keyword evidence="2" id="KW-1185">Reference proteome</keyword>
<protein>
    <submittedName>
        <fullName evidence="1">Uncharacterized protein</fullName>
    </submittedName>
</protein>
<organism evidence="1 2">
    <name type="scientific">Syncephalastrum racemosum</name>
    <name type="common">Filamentous fungus</name>
    <dbReference type="NCBI Taxonomy" id="13706"/>
    <lineage>
        <taxon>Eukaryota</taxon>
        <taxon>Fungi</taxon>
        <taxon>Fungi incertae sedis</taxon>
        <taxon>Mucoromycota</taxon>
        <taxon>Mucoromycotina</taxon>
        <taxon>Mucoromycetes</taxon>
        <taxon>Mucorales</taxon>
        <taxon>Syncephalastraceae</taxon>
        <taxon>Syncephalastrum</taxon>
    </lineage>
</organism>
<dbReference type="OMA" id="KRTNYPV"/>
<dbReference type="Proteomes" id="UP000242180">
    <property type="component" value="Unassembled WGS sequence"/>
</dbReference>
<feature type="non-terminal residue" evidence="1">
    <location>
        <position position="1"/>
    </location>
</feature>
<dbReference type="STRING" id="13706.A0A1X2HAL1"/>
<name>A0A1X2HAL1_SYNRA</name>
<proteinExistence type="predicted"/>
<comment type="caution">
    <text evidence="1">The sequence shown here is derived from an EMBL/GenBank/DDBJ whole genome shotgun (WGS) entry which is preliminary data.</text>
</comment>
<dbReference type="EMBL" id="MCGN01000006">
    <property type="protein sequence ID" value="ORY95682.1"/>
    <property type="molecule type" value="Genomic_DNA"/>
</dbReference>
<sequence length="207" mass="22048">VVKRSTQYKKDKNLTTQILTKLRAHTDTKIVGDIAASICEKVAAKLDINLELLGGVVKTGDIELKATQKAIIKKLEAKIAAKIEADLQLKVFASLEDTLVNLLSPVTDLLPESQLLDIILDLEGSLVAKLKAEIPEIVANLSGALSGELDIVVKGFEINLPGIIELSIGADVESKVDLKAEGKAAVSTCSSLDLKSTAQAVLKDLKQ</sequence>
<evidence type="ECO:0000313" key="1">
    <source>
        <dbReference type="EMBL" id="ORY95682.1"/>
    </source>
</evidence>